<evidence type="ECO:0000313" key="4">
    <source>
        <dbReference type="EMBL" id="KAL3537025.1"/>
    </source>
</evidence>
<reference evidence="4 5" key="1">
    <citation type="submission" date="2024-11" db="EMBL/GenBank/DDBJ databases">
        <title>A near-complete genome assembly of Cinchona calisaya.</title>
        <authorList>
            <person name="Lian D.C."/>
            <person name="Zhao X.W."/>
            <person name="Wei L."/>
        </authorList>
    </citation>
    <scope>NUCLEOTIDE SEQUENCE [LARGE SCALE GENOMIC DNA]</scope>
    <source>
        <tissue evidence="4">Nenye</tissue>
    </source>
</reference>
<dbReference type="AlphaFoldDB" id="A0ABD3B0H7"/>
<dbReference type="Proteomes" id="UP001630127">
    <property type="component" value="Unassembled WGS sequence"/>
</dbReference>
<comment type="caution">
    <text evidence="4">The sequence shown here is derived from an EMBL/GenBank/DDBJ whole genome shotgun (WGS) entry which is preliminary data.</text>
</comment>
<gene>
    <name evidence="4" type="ORF">ACH5RR_000391</name>
</gene>
<organism evidence="4 5">
    <name type="scientific">Cinchona calisaya</name>
    <dbReference type="NCBI Taxonomy" id="153742"/>
    <lineage>
        <taxon>Eukaryota</taxon>
        <taxon>Viridiplantae</taxon>
        <taxon>Streptophyta</taxon>
        <taxon>Embryophyta</taxon>
        <taxon>Tracheophyta</taxon>
        <taxon>Spermatophyta</taxon>
        <taxon>Magnoliopsida</taxon>
        <taxon>eudicotyledons</taxon>
        <taxon>Gunneridae</taxon>
        <taxon>Pentapetalae</taxon>
        <taxon>asterids</taxon>
        <taxon>lamiids</taxon>
        <taxon>Gentianales</taxon>
        <taxon>Rubiaceae</taxon>
        <taxon>Cinchonoideae</taxon>
        <taxon>Cinchoneae</taxon>
        <taxon>Cinchona</taxon>
    </lineage>
</organism>
<evidence type="ECO:0000259" key="3">
    <source>
        <dbReference type="Pfam" id="PF25054"/>
    </source>
</evidence>
<feature type="region of interest" description="Disordered" evidence="1">
    <location>
        <begin position="110"/>
        <end position="178"/>
    </location>
</feature>
<evidence type="ECO:0000256" key="1">
    <source>
        <dbReference type="SAM" id="MobiDB-lite"/>
    </source>
</evidence>
<keyword evidence="2" id="KW-0812">Transmembrane</keyword>
<feature type="domain" description="PHD-type zinc finger plants" evidence="3">
    <location>
        <begin position="58"/>
        <end position="101"/>
    </location>
</feature>
<feature type="compositionally biased region" description="Low complexity" evidence="1">
    <location>
        <begin position="110"/>
        <end position="123"/>
    </location>
</feature>
<accession>A0ABD3B0H7</accession>
<sequence>MGTPTQKANHNSPHSLSSCFFFLSSSWVVFLSSLSSCIIKKILPSRRIIMVDYHIVCSMCGDVGFPDKLFRCNKCHNRFQHSYCSSYYSESSEPIEVCDWCKSEERISSARHGGSSSRGKSSSVGNDANRSEYSGERIKQQHDREEGSERGGKNPPPSGTPSPRTTTRRYKLLKDVMC</sequence>
<name>A0ABD3B0H7_9GENT</name>
<dbReference type="EMBL" id="JBJUIK010000001">
    <property type="protein sequence ID" value="KAL3537025.1"/>
    <property type="molecule type" value="Genomic_DNA"/>
</dbReference>
<feature type="compositionally biased region" description="Basic and acidic residues" evidence="1">
    <location>
        <begin position="129"/>
        <end position="152"/>
    </location>
</feature>
<keyword evidence="2" id="KW-0472">Membrane</keyword>
<dbReference type="PANTHER" id="PTHR33779">
    <property type="entry name" value="EXPRESSED PROTEIN"/>
    <property type="match status" value="1"/>
</dbReference>
<dbReference type="PROSITE" id="PS51257">
    <property type="entry name" value="PROKAR_LIPOPROTEIN"/>
    <property type="match status" value="1"/>
</dbReference>
<evidence type="ECO:0000256" key="2">
    <source>
        <dbReference type="SAM" id="Phobius"/>
    </source>
</evidence>
<dbReference type="PANTHER" id="PTHR33779:SF11">
    <property type="entry name" value="OS04G0551600 PROTEIN"/>
    <property type="match status" value="1"/>
</dbReference>
<dbReference type="InterPro" id="IPR056874">
    <property type="entry name" value="PHD_dom_pln"/>
</dbReference>
<protein>
    <recommendedName>
        <fullName evidence="3">PHD-type zinc finger plants domain-containing protein</fullName>
    </recommendedName>
</protein>
<evidence type="ECO:0000313" key="5">
    <source>
        <dbReference type="Proteomes" id="UP001630127"/>
    </source>
</evidence>
<feature type="transmembrane region" description="Helical" evidence="2">
    <location>
        <begin position="20"/>
        <end position="39"/>
    </location>
</feature>
<proteinExistence type="predicted"/>
<dbReference type="Pfam" id="PF25054">
    <property type="entry name" value="PHD_pln"/>
    <property type="match status" value="1"/>
</dbReference>
<keyword evidence="5" id="KW-1185">Reference proteome</keyword>
<keyword evidence="2" id="KW-1133">Transmembrane helix</keyword>